<dbReference type="InterPro" id="IPR027275">
    <property type="entry name" value="PRC-brl_dom"/>
</dbReference>
<feature type="region of interest" description="Disordered" evidence="1">
    <location>
        <begin position="24"/>
        <end position="59"/>
    </location>
</feature>
<organism evidence="4 5">
    <name type="scientific">Microvirga arabica</name>
    <dbReference type="NCBI Taxonomy" id="1128671"/>
    <lineage>
        <taxon>Bacteria</taxon>
        <taxon>Pseudomonadati</taxon>
        <taxon>Pseudomonadota</taxon>
        <taxon>Alphaproteobacteria</taxon>
        <taxon>Hyphomicrobiales</taxon>
        <taxon>Methylobacteriaceae</taxon>
        <taxon>Microvirga</taxon>
    </lineage>
</organism>
<evidence type="ECO:0000256" key="2">
    <source>
        <dbReference type="SAM" id="SignalP"/>
    </source>
</evidence>
<evidence type="ECO:0000256" key="1">
    <source>
        <dbReference type="SAM" id="MobiDB-lite"/>
    </source>
</evidence>
<gene>
    <name evidence="4" type="ORF">ACETIH_14775</name>
</gene>
<reference evidence="4 5" key="1">
    <citation type="submission" date="2024-09" db="EMBL/GenBank/DDBJ databases">
        <title>Nodulacao em especies de Leguminosae Basais da Amazonia e Caracterizacao dos Rizobios e Bacterias Associadas aos Nodulos.</title>
        <authorList>
            <person name="Jambeiro I.C.A."/>
            <person name="Lopes I.S."/>
            <person name="Aguiar E.R.G.R."/>
            <person name="Santos A.F.J."/>
            <person name="Dos Santos J.M.F."/>
            <person name="Gross E."/>
        </authorList>
    </citation>
    <scope>NUCLEOTIDE SEQUENCE [LARGE SCALE GENOMIC DNA]</scope>
    <source>
        <strain evidence="4 5">BRUESC1165</strain>
    </source>
</reference>
<feature type="compositionally biased region" description="Low complexity" evidence="1">
    <location>
        <begin position="140"/>
        <end position="180"/>
    </location>
</feature>
<dbReference type="Pfam" id="PF05239">
    <property type="entry name" value="PRC"/>
    <property type="match status" value="1"/>
</dbReference>
<dbReference type="Proteomes" id="UP001593940">
    <property type="component" value="Unassembled WGS sequence"/>
</dbReference>
<name>A0ABV6Y9K4_9HYPH</name>
<dbReference type="PANTHER" id="PTHR36505:SF1">
    <property type="entry name" value="BLR1072 PROTEIN"/>
    <property type="match status" value="1"/>
</dbReference>
<dbReference type="InterPro" id="IPR011033">
    <property type="entry name" value="PRC_barrel-like_sf"/>
</dbReference>
<feature type="region of interest" description="Disordered" evidence="1">
    <location>
        <begin position="139"/>
        <end position="180"/>
    </location>
</feature>
<protein>
    <submittedName>
        <fullName evidence="4">PRC-barrel domain-containing protein</fullName>
    </submittedName>
</protein>
<dbReference type="EMBL" id="JBHOMY010000038">
    <property type="protein sequence ID" value="MFC1457949.1"/>
    <property type="molecule type" value="Genomic_DNA"/>
</dbReference>
<accession>A0ABV6Y9K4</accession>
<keyword evidence="5" id="KW-1185">Reference proteome</keyword>
<evidence type="ECO:0000259" key="3">
    <source>
        <dbReference type="Pfam" id="PF05239"/>
    </source>
</evidence>
<dbReference type="Gene3D" id="2.30.30.240">
    <property type="entry name" value="PRC-barrel domain"/>
    <property type="match status" value="1"/>
</dbReference>
<dbReference type="PANTHER" id="PTHR36505">
    <property type="entry name" value="BLR1072 PROTEIN"/>
    <property type="match status" value="1"/>
</dbReference>
<feature type="domain" description="PRC-barrel" evidence="3">
    <location>
        <begin position="76"/>
        <end position="135"/>
    </location>
</feature>
<evidence type="ECO:0000313" key="5">
    <source>
        <dbReference type="Proteomes" id="UP001593940"/>
    </source>
</evidence>
<dbReference type="RefSeq" id="WP_377030080.1">
    <property type="nucleotide sequence ID" value="NZ_JBHOMY010000038.1"/>
</dbReference>
<comment type="caution">
    <text evidence="4">The sequence shown here is derived from an EMBL/GenBank/DDBJ whole genome shotgun (WGS) entry which is preliminary data.</text>
</comment>
<evidence type="ECO:0000313" key="4">
    <source>
        <dbReference type="EMBL" id="MFC1457949.1"/>
    </source>
</evidence>
<proteinExistence type="predicted"/>
<feature type="chain" id="PRO_5045887657" evidence="2">
    <location>
        <begin position="23"/>
        <end position="223"/>
    </location>
</feature>
<feature type="signal peptide" evidence="2">
    <location>
        <begin position="1"/>
        <end position="22"/>
    </location>
</feature>
<dbReference type="SUPFAM" id="SSF50346">
    <property type="entry name" value="PRC-barrel domain"/>
    <property type="match status" value="1"/>
</dbReference>
<sequence length="223" mass="22331">MLKTHMAVCLMATGLIASPALAQTSPTAPATNTAPVTTPAGPAGSTMGENPNTTTGTNTGNAQMAGGSFMTQREPGMYSASELIGKDVLGANNEDIGEIGDVLIDRNGQVRAVVVDVGGFLGIGETHVAIPMQQVQMRPNQQNAGTTGAAGTTAGNTTGSTGTPATTGTTGTAGQNTAAGTNNAQNQAAAGANRSAADMVIVVMTTKEQLQNAPKFEEGARRQ</sequence>
<keyword evidence="2" id="KW-0732">Signal</keyword>